<reference evidence="2" key="1">
    <citation type="submission" date="2019-08" db="EMBL/GenBank/DDBJ databases">
        <title>Genomic characterization of a novel candidate phylum (ARYD3) from a high temperature, high salinity tertiary oil reservoir in north central Oklahoma, USA.</title>
        <authorList>
            <person name="Youssef N.H."/>
            <person name="Yadav A."/>
            <person name="Elshahed M.S."/>
        </authorList>
    </citation>
    <scope>NUCLEOTIDE SEQUENCE [LARGE SCALE GENOMIC DNA]</scope>
    <source>
        <strain evidence="2">ARYD3</strain>
    </source>
</reference>
<evidence type="ECO:0000313" key="2">
    <source>
        <dbReference type="EMBL" id="TYB30472.1"/>
    </source>
</evidence>
<dbReference type="Proteomes" id="UP000324143">
    <property type="component" value="Unassembled WGS sequence"/>
</dbReference>
<feature type="chain" id="PRO_5022783031" evidence="1">
    <location>
        <begin position="23"/>
        <end position="262"/>
    </location>
</feature>
<dbReference type="EMBL" id="VSIX01000134">
    <property type="protein sequence ID" value="TYB30472.1"/>
    <property type="molecule type" value="Genomic_DNA"/>
</dbReference>
<proteinExistence type="predicted"/>
<name>A0A5D0MDP0_9BACT</name>
<protein>
    <submittedName>
        <fullName evidence="2">Uncharacterized protein</fullName>
    </submittedName>
</protein>
<feature type="signal peptide" evidence="1">
    <location>
        <begin position="1"/>
        <end position="22"/>
    </location>
</feature>
<organism evidence="2 3">
    <name type="scientific">Candidatus Mcinerneyibacterium aminivorans</name>
    <dbReference type="NCBI Taxonomy" id="2703815"/>
    <lineage>
        <taxon>Bacteria</taxon>
        <taxon>Candidatus Macinerneyibacteriota</taxon>
        <taxon>Candidatus Mcinerneyibacteria</taxon>
        <taxon>Candidatus Mcinerneyibacteriales</taxon>
        <taxon>Candidatus Mcinerneyibacteriaceae</taxon>
        <taxon>Candidatus Mcinerneyibacterium</taxon>
    </lineage>
</organism>
<keyword evidence="1" id="KW-0732">Signal</keyword>
<gene>
    <name evidence="2" type="ORF">FXF47_09110</name>
</gene>
<dbReference type="PROSITE" id="PS51257">
    <property type="entry name" value="PROKAR_LIPOPROTEIN"/>
    <property type="match status" value="1"/>
</dbReference>
<accession>A0A5D0MDP0</accession>
<sequence>MLKKIFVVALVVFLGLSFVGCGSDSSSTGFNETTMPENETGTDFTYAVGDLDTAAVDNNFDQDQTSLYNELFEEWFAFPGMFFSIYEDIKNNATYNSSENRWEAEINDPFGGSSETVTVYGEYTENNSFWIHGPGDSPGEGMYIYPDGGITIYIEMDISMYIKVEIYKYEGYYYGFLRFNDLEADPDQALILKFKFEDQTPCEDFRLYFGRYNGSFSVSDYVYIRDRQISAETWYTDESNITRYFSISWDGSTFNFTPSQDI</sequence>
<evidence type="ECO:0000256" key="1">
    <source>
        <dbReference type="SAM" id="SignalP"/>
    </source>
</evidence>
<keyword evidence="3" id="KW-1185">Reference proteome</keyword>
<comment type="caution">
    <text evidence="2">The sequence shown here is derived from an EMBL/GenBank/DDBJ whole genome shotgun (WGS) entry which is preliminary data.</text>
</comment>
<evidence type="ECO:0000313" key="3">
    <source>
        <dbReference type="Proteomes" id="UP000324143"/>
    </source>
</evidence>
<dbReference type="AlphaFoldDB" id="A0A5D0MDP0"/>